<reference evidence="6" key="1">
    <citation type="submission" date="2007-11" db="EMBL/GenBank/DDBJ databases">
        <title>Complete genome sequence of Clostridium phytofermentans ISDg.</title>
        <authorList>
            <person name="Leschine S.B."/>
            <person name="Warnick T.A."/>
            <person name="Blanchard J.L."/>
            <person name="Schnell D.J."/>
            <person name="Petit E.L."/>
            <person name="LaTouf W.G."/>
            <person name="Copeland A."/>
            <person name="Lucas S."/>
            <person name="Lapidus A."/>
            <person name="Barry K."/>
            <person name="Glavina del Rio T."/>
            <person name="Dalin E."/>
            <person name="Tice H."/>
            <person name="Pitluck S."/>
            <person name="Kiss H."/>
            <person name="Brettin T."/>
            <person name="Bruce D."/>
            <person name="Detter J.C."/>
            <person name="Han C."/>
            <person name="Kuske C."/>
            <person name="Schmutz J."/>
            <person name="Larimer F."/>
            <person name="Land M."/>
            <person name="Hauser L."/>
            <person name="Kyrpides N."/>
            <person name="Kim E.A."/>
            <person name="Richardson P."/>
        </authorList>
    </citation>
    <scope>NUCLEOTIDE SEQUENCE [LARGE SCALE GENOMIC DNA]</scope>
    <source>
        <strain evidence="6">ATCC 700394 / DSM 18823 / ISDg</strain>
    </source>
</reference>
<dbReference type="SUPFAM" id="SSF53822">
    <property type="entry name" value="Periplasmic binding protein-like I"/>
    <property type="match status" value="1"/>
</dbReference>
<dbReference type="InterPro" id="IPR000843">
    <property type="entry name" value="HTH_LacI"/>
</dbReference>
<keyword evidence="1" id="KW-0805">Transcription regulation</keyword>
<dbReference type="InterPro" id="IPR010982">
    <property type="entry name" value="Lambda_DNA-bd_dom_sf"/>
</dbReference>
<dbReference type="RefSeq" id="WP_012199482.1">
    <property type="nucleotide sequence ID" value="NC_010001.1"/>
</dbReference>
<dbReference type="GO" id="GO:0003700">
    <property type="term" value="F:DNA-binding transcription factor activity"/>
    <property type="evidence" value="ECO:0007669"/>
    <property type="project" value="TreeGrafter"/>
</dbReference>
<dbReference type="Pfam" id="PF13377">
    <property type="entry name" value="Peripla_BP_3"/>
    <property type="match status" value="1"/>
</dbReference>
<evidence type="ECO:0000259" key="4">
    <source>
        <dbReference type="PROSITE" id="PS50932"/>
    </source>
</evidence>
<feature type="domain" description="HTH lacI-type" evidence="4">
    <location>
        <begin position="2"/>
        <end position="48"/>
    </location>
</feature>
<gene>
    <name evidence="5" type="ordered locus">Cphy_1454</name>
</gene>
<proteinExistence type="predicted"/>
<organism evidence="5 6">
    <name type="scientific">Lachnoclostridium phytofermentans (strain ATCC 700394 / DSM 18823 / ISDg)</name>
    <name type="common">Clostridium phytofermentans</name>
    <dbReference type="NCBI Taxonomy" id="357809"/>
    <lineage>
        <taxon>Bacteria</taxon>
        <taxon>Bacillati</taxon>
        <taxon>Bacillota</taxon>
        <taxon>Clostridia</taxon>
        <taxon>Lachnospirales</taxon>
        <taxon>Lachnospiraceae</taxon>
    </lineage>
</organism>
<dbReference type="GO" id="GO:0000976">
    <property type="term" value="F:transcription cis-regulatory region binding"/>
    <property type="evidence" value="ECO:0007669"/>
    <property type="project" value="TreeGrafter"/>
</dbReference>
<evidence type="ECO:0000256" key="2">
    <source>
        <dbReference type="ARBA" id="ARBA00023125"/>
    </source>
</evidence>
<dbReference type="HOGENOM" id="CLU_037628_1_2_9"/>
<dbReference type="CDD" id="cd01544">
    <property type="entry name" value="PBP1_GalR"/>
    <property type="match status" value="1"/>
</dbReference>
<dbReference type="Pfam" id="PF00356">
    <property type="entry name" value="LacI"/>
    <property type="match status" value="1"/>
</dbReference>
<dbReference type="STRING" id="357809.Cphy_1454"/>
<dbReference type="InterPro" id="IPR046335">
    <property type="entry name" value="LacI/GalR-like_sensor"/>
</dbReference>
<dbReference type="PROSITE" id="PS50932">
    <property type="entry name" value="HTH_LACI_2"/>
    <property type="match status" value="1"/>
</dbReference>
<dbReference type="PROSITE" id="PS00356">
    <property type="entry name" value="HTH_LACI_1"/>
    <property type="match status" value="1"/>
</dbReference>
<dbReference type="PANTHER" id="PTHR30146">
    <property type="entry name" value="LACI-RELATED TRANSCRIPTIONAL REPRESSOR"/>
    <property type="match status" value="1"/>
</dbReference>
<evidence type="ECO:0000313" key="5">
    <source>
        <dbReference type="EMBL" id="ABX41828.1"/>
    </source>
</evidence>
<dbReference type="eggNOG" id="COG1609">
    <property type="taxonomic scope" value="Bacteria"/>
</dbReference>
<keyword evidence="2" id="KW-0238">DNA-binding</keyword>
<dbReference type="Proteomes" id="UP000000370">
    <property type="component" value="Chromosome"/>
</dbReference>
<keyword evidence="3" id="KW-0804">Transcription</keyword>
<dbReference type="OrthoDB" id="9789891at2"/>
<dbReference type="EMBL" id="CP000885">
    <property type="protein sequence ID" value="ABX41828.1"/>
    <property type="molecule type" value="Genomic_DNA"/>
</dbReference>
<dbReference type="KEGG" id="cpy:Cphy_1454"/>
<dbReference type="PANTHER" id="PTHR30146:SF149">
    <property type="entry name" value="HTH-TYPE TRANSCRIPTIONAL REGULATOR EBGR"/>
    <property type="match status" value="1"/>
</dbReference>
<dbReference type="SUPFAM" id="SSF47413">
    <property type="entry name" value="lambda repressor-like DNA-binding domains"/>
    <property type="match status" value="1"/>
</dbReference>
<name>A9KPS9_LACP7</name>
<evidence type="ECO:0000256" key="3">
    <source>
        <dbReference type="ARBA" id="ARBA00023163"/>
    </source>
</evidence>
<sequence>MATLLDIANLAGVSKSTVSRALREDPTLDIGGETRKKIFEIAEKLDYKVKKEKLLTERPVFVIVHKDTHFINQIDNAYYFSARTGIEEICYQKNIQFSFIPIGFLESFTKPVDGALLLGNFTKKQVDFICDRLKTDNIVCLSKMNYYPDKIDWITYNISDCVTMAMKHLYDLGHREVAYFGGYDEEDTTESYSKLYYFKKFINEHSDVKCLGIMEGEHGSESGFQMMQSWFGQEKPIPPAIFVSNDPIAIGISHVLNERGITIPSTTSMISINGDSPGKIAYPPLTTIDIHTYEMGKEAIISLEDRLLFKRNFTKKIEVQATLICRSSVAVKIK</sequence>
<dbReference type="SMART" id="SM00354">
    <property type="entry name" value="HTH_LACI"/>
    <property type="match status" value="1"/>
</dbReference>
<dbReference type="InterPro" id="IPR028082">
    <property type="entry name" value="Peripla_BP_I"/>
</dbReference>
<keyword evidence="6" id="KW-1185">Reference proteome</keyword>
<dbReference type="Gene3D" id="3.40.50.2300">
    <property type="match status" value="2"/>
</dbReference>
<protein>
    <submittedName>
        <fullName evidence="5">Transcriptional regulator, LacI family</fullName>
    </submittedName>
</protein>
<dbReference type="Gene3D" id="1.10.260.40">
    <property type="entry name" value="lambda repressor-like DNA-binding domains"/>
    <property type="match status" value="1"/>
</dbReference>
<evidence type="ECO:0000256" key="1">
    <source>
        <dbReference type="ARBA" id="ARBA00023015"/>
    </source>
</evidence>
<accession>A9KPS9</accession>
<dbReference type="AlphaFoldDB" id="A9KPS9"/>
<dbReference type="CDD" id="cd01392">
    <property type="entry name" value="HTH_LacI"/>
    <property type="match status" value="1"/>
</dbReference>
<evidence type="ECO:0000313" key="6">
    <source>
        <dbReference type="Proteomes" id="UP000000370"/>
    </source>
</evidence>